<dbReference type="STRING" id="47427.A0A2H3CL11"/>
<dbReference type="AlphaFoldDB" id="A0A2H3CL11"/>
<reference evidence="2" key="1">
    <citation type="journal article" date="2017" name="Nat. Ecol. Evol.">
        <title>Genome expansion and lineage-specific genetic innovations in the forest pathogenic fungi Armillaria.</title>
        <authorList>
            <person name="Sipos G."/>
            <person name="Prasanna A.N."/>
            <person name="Walter M.C."/>
            <person name="O'Connor E."/>
            <person name="Balint B."/>
            <person name="Krizsan K."/>
            <person name="Kiss B."/>
            <person name="Hess J."/>
            <person name="Varga T."/>
            <person name="Slot J."/>
            <person name="Riley R."/>
            <person name="Boka B."/>
            <person name="Rigling D."/>
            <person name="Barry K."/>
            <person name="Lee J."/>
            <person name="Mihaltcheva S."/>
            <person name="LaButti K."/>
            <person name="Lipzen A."/>
            <person name="Waldron R."/>
            <person name="Moloney N.M."/>
            <person name="Sperisen C."/>
            <person name="Kredics L."/>
            <person name="Vagvoelgyi C."/>
            <person name="Patrignani A."/>
            <person name="Fitzpatrick D."/>
            <person name="Nagy I."/>
            <person name="Doyle S."/>
            <person name="Anderson J.B."/>
            <person name="Grigoriev I.V."/>
            <person name="Gueldener U."/>
            <person name="Muensterkoetter M."/>
            <person name="Nagy L.G."/>
        </authorList>
    </citation>
    <scope>NUCLEOTIDE SEQUENCE [LARGE SCALE GENOMIC DNA]</scope>
    <source>
        <strain evidence="2">Ar21-2</strain>
    </source>
</reference>
<gene>
    <name evidence="1" type="ORF">ARMGADRAFT_1038481</name>
</gene>
<dbReference type="EMBL" id="KZ293715">
    <property type="protein sequence ID" value="PBK82570.1"/>
    <property type="molecule type" value="Genomic_DNA"/>
</dbReference>
<evidence type="ECO:0000313" key="1">
    <source>
        <dbReference type="EMBL" id="PBK82570.1"/>
    </source>
</evidence>
<organism evidence="1 2">
    <name type="scientific">Armillaria gallica</name>
    <name type="common">Bulbous honey fungus</name>
    <name type="synonym">Armillaria bulbosa</name>
    <dbReference type="NCBI Taxonomy" id="47427"/>
    <lineage>
        <taxon>Eukaryota</taxon>
        <taxon>Fungi</taxon>
        <taxon>Dikarya</taxon>
        <taxon>Basidiomycota</taxon>
        <taxon>Agaricomycotina</taxon>
        <taxon>Agaricomycetes</taxon>
        <taxon>Agaricomycetidae</taxon>
        <taxon>Agaricales</taxon>
        <taxon>Marasmiineae</taxon>
        <taxon>Physalacriaceae</taxon>
        <taxon>Armillaria</taxon>
    </lineage>
</organism>
<evidence type="ECO:0000313" key="2">
    <source>
        <dbReference type="Proteomes" id="UP000217790"/>
    </source>
</evidence>
<proteinExistence type="predicted"/>
<dbReference type="Proteomes" id="UP000217790">
    <property type="component" value="Unassembled WGS sequence"/>
</dbReference>
<name>A0A2H3CL11_ARMGA</name>
<accession>A0A2H3CL11</accession>
<keyword evidence="2" id="KW-1185">Reference proteome</keyword>
<protein>
    <submittedName>
        <fullName evidence="1">Uncharacterized protein</fullName>
    </submittedName>
</protein>
<dbReference type="InParanoid" id="A0A2H3CL11"/>
<sequence>MTLFMLKELWSGIQGALLLQLSSQILQMVKIGLVHGSPEIGTILKALTMQIISVIFAALLHWASFYIEQVTPILKAWVKACFELLLMQAQLKMDLPTSQEYRKATQLLGGLSDQGAQYQYMARTLPAWDIIDDILSDIPIPYSNNQQSLDWAIQGIAANINFIW</sequence>